<dbReference type="Proteomes" id="UP001055879">
    <property type="component" value="Linkage Group LG01"/>
</dbReference>
<evidence type="ECO:0000313" key="2">
    <source>
        <dbReference type="Proteomes" id="UP001055879"/>
    </source>
</evidence>
<comment type="caution">
    <text evidence="1">The sequence shown here is derived from an EMBL/GenBank/DDBJ whole genome shotgun (WGS) entry which is preliminary data.</text>
</comment>
<proteinExistence type="predicted"/>
<gene>
    <name evidence="1" type="ORF">L6452_03359</name>
</gene>
<protein>
    <submittedName>
        <fullName evidence="1">Uncharacterized protein</fullName>
    </submittedName>
</protein>
<reference evidence="2" key="1">
    <citation type="journal article" date="2022" name="Mol. Ecol. Resour.">
        <title>The genomes of chicory, endive, great burdock and yacon provide insights into Asteraceae palaeo-polyploidization history and plant inulin production.</title>
        <authorList>
            <person name="Fan W."/>
            <person name="Wang S."/>
            <person name="Wang H."/>
            <person name="Wang A."/>
            <person name="Jiang F."/>
            <person name="Liu H."/>
            <person name="Zhao H."/>
            <person name="Xu D."/>
            <person name="Zhang Y."/>
        </authorList>
    </citation>
    <scope>NUCLEOTIDE SEQUENCE [LARGE SCALE GENOMIC DNA]</scope>
    <source>
        <strain evidence="2">cv. Niubang</strain>
    </source>
</reference>
<evidence type="ECO:0000313" key="1">
    <source>
        <dbReference type="EMBL" id="KAI3772178.1"/>
    </source>
</evidence>
<reference evidence="1 2" key="2">
    <citation type="journal article" date="2022" name="Mol. Ecol. Resour.">
        <title>The genomes of chicory, endive, great burdock and yacon provide insights into Asteraceae paleo-polyploidization history and plant inulin production.</title>
        <authorList>
            <person name="Fan W."/>
            <person name="Wang S."/>
            <person name="Wang H."/>
            <person name="Wang A."/>
            <person name="Jiang F."/>
            <person name="Liu H."/>
            <person name="Zhao H."/>
            <person name="Xu D."/>
            <person name="Zhang Y."/>
        </authorList>
    </citation>
    <scope>NUCLEOTIDE SEQUENCE [LARGE SCALE GENOMIC DNA]</scope>
    <source>
        <strain evidence="2">cv. Niubang</strain>
    </source>
</reference>
<dbReference type="EMBL" id="CM042047">
    <property type="protein sequence ID" value="KAI3772178.1"/>
    <property type="molecule type" value="Genomic_DNA"/>
</dbReference>
<name>A0ACB9FLF2_ARCLA</name>
<accession>A0ACB9FLF2</accession>
<keyword evidence="2" id="KW-1185">Reference proteome</keyword>
<sequence length="440" mass="47740">MASSQTLTSLFFFSSLVAFCYAATNSYKQPKPTAILFSIRRNETTRQYYTTFTFGESNIIVGALIDLGAPDVWFDCTSYVSSSYKRASCGSNRCKKAKGSVCLGCNSTPRPGCSNNTCGVFAYNPFREYLTSQELGVDTMTSISSTDGRYVQLYYDVPKFQFSCADASIVEGLPGDYTKGLVGLARTQVSLTSQISSSFKLPQKFALCIPSLTENGLGSMFIGGGPYYMPPLNEDLSLSLVSTPLVINPVSTAPAYSEGDPSDEYFINVKDIEISGKRVAFDLSLLSFDKNGVGGTKISTIAPYTILHASIYKRLVKDFIKAAALNKIKRVKSVAPFGACFDSKTAPKTITGPAVPDIDLVLEGNTARLRLYGSNSMVEVKKNVICLAFIDGGVEPRTSIVLGGYQLEERLLEFDLAASKLGFTSSLLVWNTSCSQSRLF</sequence>
<organism evidence="1 2">
    <name type="scientific">Arctium lappa</name>
    <name type="common">Greater burdock</name>
    <name type="synonym">Lappa major</name>
    <dbReference type="NCBI Taxonomy" id="4217"/>
    <lineage>
        <taxon>Eukaryota</taxon>
        <taxon>Viridiplantae</taxon>
        <taxon>Streptophyta</taxon>
        <taxon>Embryophyta</taxon>
        <taxon>Tracheophyta</taxon>
        <taxon>Spermatophyta</taxon>
        <taxon>Magnoliopsida</taxon>
        <taxon>eudicotyledons</taxon>
        <taxon>Gunneridae</taxon>
        <taxon>Pentapetalae</taxon>
        <taxon>asterids</taxon>
        <taxon>campanulids</taxon>
        <taxon>Asterales</taxon>
        <taxon>Asteraceae</taxon>
        <taxon>Carduoideae</taxon>
        <taxon>Cardueae</taxon>
        <taxon>Arctiinae</taxon>
        <taxon>Arctium</taxon>
    </lineage>
</organism>